<dbReference type="AlphaFoldDB" id="A0A1C0ADD9"/>
<dbReference type="RefSeq" id="WP_068714398.1">
    <property type="nucleotide sequence ID" value="NZ_LWDV01000003.1"/>
</dbReference>
<protein>
    <recommendedName>
        <fullName evidence="3">Phage Mu protein F like protein</fullName>
    </recommendedName>
</protein>
<evidence type="ECO:0000313" key="1">
    <source>
        <dbReference type="EMBL" id="OCL28655.1"/>
    </source>
</evidence>
<name>A0A1C0ADD9_9FIRM</name>
<evidence type="ECO:0000313" key="2">
    <source>
        <dbReference type="Proteomes" id="UP000093514"/>
    </source>
</evidence>
<comment type="caution">
    <text evidence="1">The sequence shown here is derived from an EMBL/GenBank/DDBJ whole genome shotgun (WGS) entry which is preliminary data.</text>
</comment>
<evidence type="ECO:0008006" key="3">
    <source>
        <dbReference type="Google" id="ProtNLM"/>
    </source>
</evidence>
<reference evidence="1 2" key="2">
    <citation type="submission" date="2016-08" db="EMBL/GenBank/DDBJ databases">
        <title>Orenia metallireducens sp. nov. strain Z6, a Novel Metal-reducing Firmicute from the Deep Subsurface.</title>
        <authorList>
            <person name="Maxim B.I."/>
            <person name="Kenneth K."/>
            <person name="Flynn T.M."/>
            <person name="Oloughlin E.J."/>
            <person name="Locke R.A."/>
            <person name="Weber J.R."/>
            <person name="Egan S.M."/>
            <person name="Mackie R.I."/>
            <person name="Cann I.K."/>
        </authorList>
    </citation>
    <scope>NUCLEOTIDE SEQUENCE [LARGE SCALE GENOMIC DNA]</scope>
    <source>
        <strain evidence="1 2">Z6</strain>
    </source>
</reference>
<sequence length="337" mass="38666">MSRHGRQIKQNIELIKSLGDKRFIRDVLKSRSSFLKLRALHEKALREIYEKSIDSVAERLAEEESATKKAILKVVQEQLQEEIFKINKATESLMEKGIQQSFDFGGSAAENYFLDAIRETRALSLSGARSSMIAINREAVLSFWNRVTENGMTISETIWSKGPKIEDTVIDFIEVGLATGRDSIEVARDLEKYVRKGSKTLAEYYPNMMVRMKKRIPKDICYEALRLIRTEYTTAFTEATIKRGQRTPGYKGVQWILSDSHPITDICDVLAETDAHGLGVGVYPRGKEPVMPHPNCLCYLVAVLIEREEFINDLKRWSEGESVDYLDEWKENYYEAF</sequence>
<dbReference type="Proteomes" id="UP000093514">
    <property type="component" value="Unassembled WGS sequence"/>
</dbReference>
<keyword evidence="2" id="KW-1185">Reference proteome</keyword>
<gene>
    <name evidence="1" type="ORF">U472_00430</name>
</gene>
<reference evidence="2" key="1">
    <citation type="submission" date="2016-07" db="EMBL/GenBank/DDBJ databases">
        <authorList>
            <person name="Florea S."/>
            <person name="Webb J.S."/>
            <person name="Jaromczyk J."/>
            <person name="Schardl C.L."/>
        </authorList>
    </citation>
    <scope>NUCLEOTIDE SEQUENCE [LARGE SCALE GENOMIC DNA]</scope>
    <source>
        <strain evidence="2">Z6</strain>
    </source>
</reference>
<accession>A0A1C0ADD9</accession>
<organism evidence="1 2">
    <name type="scientific">Orenia metallireducens</name>
    <dbReference type="NCBI Taxonomy" id="1413210"/>
    <lineage>
        <taxon>Bacteria</taxon>
        <taxon>Bacillati</taxon>
        <taxon>Bacillota</taxon>
        <taxon>Clostridia</taxon>
        <taxon>Halanaerobiales</taxon>
        <taxon>Halobacteroidaceae</taxon>
        <taxon>Orenia</taxon>
    </lineage>
</organism>
<proteinExistence type="predicted"/>
<dbReference type="OrthoDB" id="9765386at2"/>
<dbReference type="EMBL" id="LWDV01000003">
    <property type="protein sequence ID" value="OCL28655.1"/>
    <property type="molecule type" value="Genomic_DNA"/>
</dbReference>